<evidence type="ECO:0000313" key="2">
    <source>
        <dbReference type="Proteomes" id="UP001181693"/>
    </source>
</evidence>
<accession>A0AAV3AN73</accession>
<dbReference type="AlphaFoldDB" id="A0AAV3AN73"/>
<sequence length="82" mass="9310">MFRPSIGCDRLPFHLNMLQINAKFIFIKKLNPQLRLQGFTLTLCSLACFPVCCDIVTELTSSLARENHHLKALCTEAQMSIN</sequence>
<dbReference type="EMBL" id="DYDO01000004">
    <property type="protein sequence ID" value="DBA26643.1"/>
    <property type="molecule type" value="Genomic_DNA"/>
</dbReference>
<name>A0AAV3AN73_PYXAD</name>
<comment type="caution">
    <text evidence="1">The sequence shown here is derived from an EMBL/GenBank/DDBJ whole genome shotgun (WGS) entry which is preliminary data.</text>
</comment>
<organism evidence="1 2">
    <name type="scientific">Pyxicephalus adspersus</name>
    <name type="common">African bullfrog</name>
    <dbReference type="NCBI Taxonomy" id="30357"/>
    <lineage>
        <taxon>Eukaryota</taxon>
        <taxon>Metazoa</taxon>
        <taxon>Chordata</taxon>
        <taxon>Craniata</taxon>
        <taxon>Vertebrata</taxon>
        <taxon>Euteleostomi</taxon>
        <taxon>Amphibia</taxon>
        <taxon>Batrachia</taxon>
        <taxon>Anura</taxon>
        <taxon>Neobatrachia</taxon>
        <taxon>Ranoidea</taxon>
        <taxon>Pyxicephalidae</taxon>
        <taxon>Pyxicephalinae</taxon>
        <taxon>Pyxicephalus</taxon>
    </lineage>
</organism>
<evidence type="ECO:0000313" key="1">
    <source>
        <dbReference type="EMBL" id="DBA26643.1"/>
    </source>
</evidence>
<proteinExistence type="predicted"/>
<reference evidence="1" key="1">
    <citation type="thesis" date="2020" institute="ProQuest LLC" country="789 East Eisenhower Parkway, Ann Arbor, MI, USA">
        <title>Comparative Genomics and Chromosome Evolution.</title>
        <authorList>
            <person name="Mudd A.B."/>
        </authorList>
    </citation>
    <scope>NUCLEOTIDE SEQUENCE</scope>
    <source>
        <strain evidence="1">1538</strain>
        <tissue evidence="1">Blood</tissue>
    </source>
</reference>
<keyword evidence="2" id="KW-1185">Reference proteome</keyword>
<protein>
    <submittedName>
        <fullName evidence="1">Uncharacterized protein</fullName>
    </submittedName>
</protein>
<gene>
    <name evidence="1" type="ORF">GDO54_010882</name>
</gene>
<dbReference type="Proteomes" id="UP001181693">
    <property type="component" value="Unassembled WGS sequence"/>
</dbReference>